<keyword evidence="2" id="KW-0813">Transport</keyword>
<sequence length="245" mass="26568">MMDKIEMSLDEIIKQTKGPRQGNGKGGKQNLKKRGPLGIKRGGGRQAGGRVQKRGGGAGGRPRFPRGDVNSTWKHDMFDGPRKNRLGAAGGQGGPTKLLISNLDFGVSESDIKELFSEFSTTGPLKGHSVHYDRSGRSLGTADIVFERRADALKAMKTYNGVPLDGRPMSIQIATSEVTQLTVPKSNNRNTGMQNRRGGRGGFRQGGRRDTQQKKGSRGTGARRQAPTMEELDAELDAYTKDMKV</sequence>
<gene>
    <name evidence="10" type="primary">CSON004353</name>
</gene>
<feature type="compositionally biased region" description="Basic and acidic residues" evidence="7">
    <location>
        <begin position="73"/>
        <end position="82"/>
    </location>
</feature>
<evidence type="ECO:0000256" key="6">
    <source>
        <dbReference type="PROSITE-ProRule" id="PRU00176"/>
    </source>
</evidence>
<evidence type="ECO:0000256" key="2">
    <source>
        <dbReference type="ARBA" id="ARBA00022448"/>
    </source>
</evidence>
<dbReference type="Pfam" id="PF00076">
    <property type="entry name" value="RRM_1"/>
    <property type="match status" value="1"/>
</dbReference>
<accession>A0A336LWX8</accession>
<feature type="domain" description="RRM" evidence="8">
    <location>
        <begin position="96"/>
        <end position="176"/>
    </location>
</feature>
<reference evidence="9" key="1">
    <citation type="submission" date="2018-04" db="EMBL/GenBank/DDBJ databases">
        <authorList>
            <person name="Go L.Y."/>
            <person name="Mitchell J.A."/>
        </authorList>
    </citation>
    <scope>NUCLEOTIDE SEQUENCE</scope>
    <source>
        <tissue evidence="9">Whole organism</tissue>
    </source>
</reference>
<evidence type="ECO:0000313" key="10">
    <source>
        <dbReference type="EMBL" id="SSX21269.1"/>
    </source>
</evidence>
<dbReference type="Pfam" id="PF13865">
    <property type="entry name" value="FoP_duplication"/>
    <property type="match status" value="1"/>
</dbReference>
<dbReference type="PANTHER" id="PTHR19965">
    <property type="entry name" value="RNA AND EXPORT FACTOR BINDING PROTEIN"/>
    <property type="match status" value="1"/>
</dbReference>
<keyword evidence="4 6" id="KW-0694">RNA-binding</keyword>
<dbReference type="InterPro" id="IPR025715">
    <property type="entry name" value="FoP_C"/>
</dbReference>
<dbReference type="PANTHER" id="PTHR19965:SF82">
    <property type="entry name" value="THO COMPLEX SUBUNIT 4"/>
    <property type="match status" value="1"/>
</dbReference>
<dbReference type="GO" id="GO:0003729">
    <property type="term" value="F:mRNA binding"/>
    <property type="evidence" value="ECO:0007669"/>
    <property type="project" value="TreeGrafter"/>
</dbReference>
<dbReference type="EMBL" id="UFQT01000185">
    <property type="protein sequence ID" value="SSX21269.1"/>
    <property type="molecule type" value="Genomic_DNA"/>
</dbReference>
<dbReference type="SMART" id="SM01218">
    <property type="entry name" value="FoP_duplication"/>
    <property type="match status" value="1"/>
</dbReference>
<dbReference type="AlphaFoldDB" id="A0A336LWX8"/>
<reference evidence="10" key="2">
    <citation type="submission" date="2018-07" db="EMBL/GenBank/DDBJ databases">
        <authorList>
            <person name="Quirk P.G."/>
            <person name="Krulwich T.A."/>
        </authorList>
    </citation>
    <scope>NUCLEOTIDE SEQUENCE</scope>
</reference>
<dbReference type="SMART" id="SM00360">
    <property type="entry name" value="RRM"/>
    <property type="match status" value="1"/>
</dbReference>
<evidence type="ECO:0000256" key="1">
    <source>
        <dbReference type="ARBA" id="ARBA00004123"/>
    </source>
</evidence>
<dbReference type="InterPro" id="IPR000504">
    <property type="entry name" value="RRM_dom"/>
</dbReference>
<dbReference type="OMA" id="HDMFDGP"/>
<organism evidence="10">
    <name type="scientific">Culicoides sonorensis</name>
    <name type="common">Biting midge</name>
    <dbReference type="NCBI Taxonomy" id="179676"/>
    <lineage>
        <taxon>Eukaryota</taxon>
        <taxon>Metazoa</taxon>
        <taxon>Ecdysozoa</taxon>
        <taxon>Arthropoda</taxon>
        <taxon>Hexapoda</taxon>
        <taxon>Insecta</taxon>
        <taxon>Pterygota</taxon>
        <taxon>Neoptera</taxon>
        <taxon>Endopterygota</taxon>
        <taxon>Diptera</taxon>
        <taxon>Nematocera</taxon>
        <taxon>Chironomoidea</taxon>
        <taxon>Ceratopogonidae</taxon>
        <taxon>Ceratopogoninae</taxon>
        <taxon>Culicoides</taxon>
        <taxon>Monoculicoides</taxon>
    </lineage>
</organism>
<dbReference type="SUPFAM" id="SSF54928">
    <property type="entry name" value="RNA-binding domain, RBD"/>
    <property type="match status" value="1"/>
</dbReference>
<dbReference type="PROSITE" id="PS50102">
    <property type="entry name" value="RRM"/>
    <property type="match status" value="1"/>
</dbReference>
<feature type="compositionally biased region" description="Low complexity" evidence="7">
    <location>
        <begin position="187"/>
        <end position="196"/>
    </location>
</feature>
<keyword evidence="3" id="KW-0509">mRNA transport</keyword>
<dbReference type="InterPro" id="IPR051229">
    <property type="entry name" value="ALYREF_mRNA_export"/>
</dbReference>
<keyword evidence="5" id="KW-0539">Nucleus</keyword>
<feature type="region of interest" description="Disordered" evidence="7">
    <location>
        <begin position="1"/>
        <end position="93"/>
    </location>
</feature>
<evidence type="ECO:0000256" key="4">
    <source>
        <dbReference type="ARBA" id="ARBA00022884"/>
    </source>
</evidence>
<dbReference type="Gene3D" id="3.30.70.330">
    <property type="match status" value="1"/>
</dbReference>
<feature type="region of interest" description="Disordered" evidence="7">
    <location>
        <begin position="182"/>
        <end position="245"/>
    </location>
</feature>
<evidence type="ECO:0000256" key="7">
    <source>
        <dbReference type="SAM" id="MobiDB-lite"/>
    </source>
</evidence>
<evidence type="ECO:0000259" key="8">
    <source>
        <dbReference type="PROSITE" id="PS50102"/>
    </source>
</evidence>
<protein>
    <submittedName>
        <fullName evidence="10">CSON004353 protein</fullName>
    </submittedName>
</protein>
<proteinExistence type="predicted"/>
<evidence type="ECO:0000313" key="9">
    <source>
        <dbReference type="EMBL" id="SSX00889.1"/>
    </source>
</evidence>
<evidence type="ECO:0000256" key="3">
    <source>
        <dbReference type="ARBA" id="ARBA00022816"/>
    </source>
</evidence>
<feature type="compositionally biased region" description="Basic and acidic residues" evidence="7">
    <location>
        <begin position="1"/>
        <end position="14"/>
    </location>
</feature>
<dbReference type="EMBL" id="UFQS01000185">
    <property type="protein sequence ID" value="SSX00889.1"/>
    <property type="molecule type" value="Genomic_DNA"/>
</dbReference>
<dbReference type="VEuPathDB" id="VectorBase:CSON004353"/>
<dbReference type="FunFam" id="3.30.70.330:FF:000273">
    <property type="entry name" value="THO complex subunit 4"/>
    <property type="match status" value="1"/>
</dbReference>
<dbReference type="GO" id="GO:0005634">
    <property type="term" value="C:nucleus"/>
    <property type="evidence" value="ECO:0007669"/>
    <property type="project" value="UniProtKB-SubCell"/>
</dbReference>
<dbReference type="GO" id="GO:0006406">
    <property type="term" value="P:mRNA export from nucleus"/>
    <property type="evidence" value="ECO:0007669"/>
    <property type="project" value="TreeGrafter"/>
</dbReference>
<dbReference type="CDD" id="cd12680">
    <property type="entry name" value="RRM_THOC4"/>
    <property type="match status" value="1"/>
</dbReference>
<name>A0A336LWX8_CULSO</name>
<evidence type="ECO:0000256" key="5">
    <source>
        <dbReference type="ARBA" id="ARBA00023242"/>
    </source>
</evidence>
<comment type="subcellular location">
    <subcellularLocation>
        <location evidence="1">Nucleus</location>
    </subcellularLocation>
</comment>
<dbReference type="InterPro" id="IPR012677">
    <property type="entry name" value="Nucleotide-bd_a/b_plait_sf"/>
</dbReference>
<dbReference type="InterPro" id="IPR035979">
    <property type="entry name" value="RBD_domain_sf"/>
</dbReference>